<keyword evidence="2" id="KW-1185">Reference proteome</keyword>
<dbReference type="OrthoDB" id="89220at2759"/>
<reference evidence="1 2" key="1">
    <citation type="journal article" date="2017" name="Genome Biol. Evol.">
        <title>Phytophthora megakarya and P. palmivora, closely related causal agents of cacao black pod rot, underwent increases in genome sizes and gene numbers by different mechanisms.</title>
        <authorList>
            <person name="Ali S.S."/>
            <person name="Shao J."/>
            <person name="Lary D.J."/>
            <person name="Kronmiller B."/>
            <person name="Shen D."/>
            <person name="Strem M.D."/>
            <person name="Amoako-Attah I."/>
            <person name="Akrofi A.Y."/>
            <person name="Begoude B.A."/>
            <person name="Ten Hoopen G.M."/>
            <person name="Coulibaly K."/>
            <person name="Kebe B.I."/>
            <person name="Melnick R.L."/>
            <person name="Guiltinan M.J."/>
            <person name="Tyler B.M."/>
            <person name="Meinhardt L.W."/>
            <person name="Bailey B.A."/>
        </authorList>
    </citation>
    <scope>NUCLEOTIDE SEQUENCE [LARGE SCALE GENOMIC DNA]</scope>
    <source>
        <strain evidence="2">sbr112.9</strain>
    </source>
</reference>
<dbReference type="SUPFAM" id="SSF53098">
    <property type="entry name" value="Ribonuclease H-like"/>
    <property type="match status" value="1"/>
</dbReference>
<sequence length="389" mass="44423">MAPHRLQARLFKEKTDLGKAPGGYSYRECTFWYRCALRRPPYQPTKGDHWQVTKLRHPPRHIKHIERALIEVHADNHIADRFIEQVSVLRLLELLCPGVTYILPSWRVLGTRILKEHALCAQVHGAKNKGWDIHLSDVWQNISKDHLLGCQLALFGVILTYGLIPAGDDSNKLFCQHRQKSGVLEPLSLITRGSVGLLAASWRFDGIVFVFCFAHDVNNLVKAVLRSSFSDVAAQAATTVKTLNASTSKWLSRARKLMQRVYGKHVGLRTLCKTRWNSMQGCFASFLRVQSAVQLLFRQHRNDSNVPENLRVFAEAIIAPLSYASYCLQRDQNTVGDIVLSLRDIYKGFKQHLVRHDELLESFEYRWAQIEQPLFMLGFGLHPDYASLA</sequence>
<proteinExistence type="predicted"/>
<comment type="caution">
    <text evidence="1">The sequence shown here is derived from an EMBL/GenBank/DDBJ whole genome shotgun (WGS) entry which is preliminary data.</text>
</comment>
<dbReference type="InterPro" id="IPR012337">
    <property type="entry name" value="RNaseH-like_sf"/>
</dbReference>
<accession>A0A2P4YU92</accession>
<dbReference type="Proteomes" id="UP000237271">
    <property type="component" value="Unassembled WGS sequence"/>
</dbReference>
<evidence type="ECO:0000313" key="2">
    <source>
        <dbReference type="Proteomes" id="UP000237271"/>
    </source>
</evidence>
<gene>
    <name evidence="1" type="ORF">PHPALM_683</name>
</gene>
<organism evidence="1 2">
    <name type="scientific">Phytophthora palmivora</name>
    <dbReference type="NCBI Taxonomy" id="4796"/>
    <lineage>
        <taxon>Eukaryota</taxon>
        <taxon>Sar</taxon>
        <taxon>Stramenopiles</taxon>
        <taxon>Oomycota</taxon>
        <taxon>Peronosporomycetes</taxon>
        <taxon>Peronosporales</taxon>
        <taxon>Peronosporaceae</taxon>
        <taxon>Phytophthora</taxon>
    </lineage>
</organism>
<evidence type="ECO:0000313" key="1">
    <source>
        <dbReference type="EMBL" id="POM81360.1"/>
    </source>
</evidence>
<dbReference type="AlphaFoldDB" id="A0A2P4YU92"/>
<dbReference type="EMBL" id="NCKW01000099">
    <property type="protein sequence ID" value="POM81360.1"/>
    <property type="molecule type" value="Genomic_DNA"/>
</dbReference>
<name>A0A2P4YU92_9STRA</name>
<protein>
    <submittedName>
        <fullName evidence="1">Uncharacterized protein</fullName>
    </submittedName>
</protein>